<dbReference type="GO" id="GO:0006508">
    <property type="term" value="P:proteolysis"/>
    <property type="evidence" value="ECO:0007669"/>
    <property type="project" value="UniProtKB-KW"/>
</dbReference>
<dbReference type="OrthoDB" id="407146at2759"/>
<dbReference type="PANTHER" id="PTHR23402">
    <property type="entry name" value="PROTEASE FAMILY C15 PYROGLUTAMYL-PEPTIDASE I-RELATED"/>
    <property type="match status" value="1"/>
</dbReference>
<keyword evidence="3" id="KW-0645">Protease</keyword>
<proteinExistence type="inferred from homology"/>
<dbReference type="Proteomes" id="UP000249218">
    <property type="component" value="Unassembled WGS sequence"/>
</dbReference>
<keyword evidence="5" id="KW-0788">Thiol protease</keyword>
<evidence type="ECO:0000256" key="1">
    <source>
        <dbReference type="ARBA" id="ARBA00006641"/>
    </source>
</evidence>
<accession>A0A2W1BSN2</accession>
<comment type="similarity">
    <text evidence="1">Belongs to the peptidase C15 family.</text>
</comment>
<dbReference type="InterPro" id="IPR000816">
    <property type="entry name" value="Peptidase_C15"/>
</dbReference>
<evidence type="ECO:0000256" key="4">
    <source>
        <dbReference type="ARBA" id="ARBA00022801"/>
    </source>
</evidence>
<dbReference type="SUPFAM" id="SSF53182">
    <property type="entry name" value="Pyrrolidone carboxyl peptidase (pyroglutamate aminopeptidase)"/>
    <property type="match status" value="1"/>
</dbReference>
<evidence type="ECO:0000313" key="7">
    <source>
        <dbReference type="Proteomes" id="UP000249218"/>
    </source>
</evidence>
<protein>
    <recommendedName>
        <fullName evidence="8">Pyroglutamyl-peptidase I</fullName>
    </recommendedName>
</protein>
<evidence type="ECO:0000256" key="5">
    <source>
        <dbReference type="ARBA" id="ARBA00022807"/>
    </source>
</evidence>
<keyword evidence="2" id="KW-0963">Cytoplasm</keyword>
<dbReference type="EMBL" id="KZ149965">
    <property type="protein sequence ID" value="PZC76217.1"/>
    <property type="molecule type" value="Genomic_DNA"/>
</dbReference>
<reference evidence="6 7" key="1">
    <citation type="journal article" date="2017" name="BMC Biol.">
        <title>Genomic innovations, transcriptional plasticity and gene loss underlying the evolution and divergence of two highly polyphagous and invasive Helicoverpa pest species.</title>
        <authorList>
            <person name="Pearce S.L."/>
            <person name="Clarke D.F."/>
            <person name="East P.D."/>
            <person name="Elfekih S."/>
            <person name="Gordon K.H."/>
            <person name="Jermiin L.S."/>
            <person name="McGaughran A."/>
            <person name="Oakeshott J.G."/>
            <person name="Papanikolaou A."/>
            <person name="Perera O.P."/>
            <person name="Rane R.V."/>
            <person name="Richards S."/>
            <person name="Tay W.T."/>
            <person name="Walsh T.K."/>
            <person name="Anderson A."/>
            <person name="Anderson C.J."/>
            <person name="Asgari S."/>
            <person name="Board P.G."/>
            <person name="Bretschneider A."/>
            <person name="Campbell P.M."/>
            <person name="Chertemps T."/>
            <person name="Christeller J.T."/>
            <person name="Coppin C.W."/>
            <person name="Downes S.J."/>
            <person name="Duan G."/>
            <person name="Farnsworth C.A."/>
            <person name="Good R.T."/>
            <person name="Han L.B."/>
            <person name="Han Y.C."/>
            <person name="Hatje K."/>
            <person name="Horne I."/>
            <person name="Huang Y.P."/>
            <person name="Hughes D.S."/>
            <person name="Jacquin-Joly E."/>
            <person name="James W."/>
            <person name="Jhangiani S."/>
            <person name="Kollmar M."/>
            <person name="Kuwar S.S."/>
            <person name="Li S."/>
            <person name="Liu N.Y."/>
            <person name="Maibeche M.T."/>
            <person name="Miller J.R."/>
            <person name="Montagne N."/>
            <person name="Perry T."/>
            <person name="Qu J."/>
            <person name="Song S.V."/>
            <person name="Sutton G.G."/>
            <person name="Vogel H."/>
            <person name="Walenz B.P."/>
            <person name="Xu W."/>
            <person name="Zhang H.J."/>
            <person name="Zou Z."/>
            <person name="Batterham P."/>
            <person name="Edwards O.R."/>
            <person name="Feyereisen R."/>
            <person name="Gibbs R.A."/>
            <person name="Heckel D.G."/>
            <person name="McGrath A."/>
            <person name="Robin C."/>
            <person name="Scherer S.E."/>
            <person name="Worley K.C."/>
            <person name="Wu Y.D."/>
        </authorList>
    </citation>
    <scope>NUCLEOTIDE SEQUENCE [LARGE SCALE GENOMIC DNA]</scope>
    <source>
        <strain evidence="6">Harm_GR_Male_#8</strain>
        <tissue evidence="6">Whole organism</tissue>
    </source>
</reference>
<evidence type="ECO:0008006" key="8">
    <source>
        <dbReference type="Google" id="ProtNLM"/>
    </source>
</evidence>
<evidence type="ECO:0000256" key="2">
    <source>
        <dbReference type="ARBA" id="ARBA00022490"/>
    </source>
</evidence>
<dbReference type="GO" id="GO:0016920">
    <property type="term" value="F:pyroglutamyl-peptidase activity"/>
    <property type="evidence" value="ECO:0007669"/>
    <property type="project" value="InterPro"/>
</dbReference>
<dbReference type="GO" id="GO:0005829">
    <property type="term" value="C:cytosol"/>
    <property type="evidence" value="ECO:0007669"/>
    <property type="project" value="InterPro"/>
</dbReference>
<sequence length="221" mass="25620">MFGKTIFTNTYEMSQKKVLVTGFGPFHPYKENASWEGVRKMNESRLGADISLCTSEIAVRYKEVDRLIPELYRKFQPHFAMHVGVSDTPPECFYLESKANKPGTVEYLDDEAKERPVPDVSYQRLRDYMTTSLDVHSICKEFNHMFCGTELEAVPSNDAGRYLCEYIYYKSLCLGPALFVHVPSTKYSYDEIANGLETILKLCVKQLYSRNDYSYFNFNLY</sequence>
<organism evidence="6 7">
    <name type="scientific">Helicoverpa armigera</name>
    <name type="common">Cotton bollworm</name>
    <name type="synonym">Heliothis armigera</name>
    <dbReference type="NCBI Taxonomy" id="29058"/>
    <lineage>
        <taxon>Eukaryota</taxon>
        <taxon>Metazoa</taxon>
        <taxon>Ecdysozoa</taxon>
        <taxon>Arthropoda</taxon>
        <taxon>Hexapoda</taxon>
        <taxon>Insecta</taxon>
        <taxon>Pterygota</taxon>
        <taxon>Neoptera</taxon>
        <taxon>Endopterygota</taxon>
        <taxon>Lepidoptera</taxon>
        <taxon>Glossata</taxon>
        <taxon>Ditrysia</taxon>
        <taxon>Noctuoidea</taxon>
        <taxon>Noctuidae</taxon>
        <taxon>Heliothinae</taxon>
        <taxon>Helicoverpa</taxon>
    </lineage>
</organism>
<evidence type="ECO:0000313" key="6">
    <source>
        <dbReference type="EMBL" id="PZC76217.1"/>
    </source>
</evidence>
<name>A0A2W1BSN2_HELAM</name>
<dbReference type="Gene3D" id="3.40.630.20">
    <property type="entry name" value="Peptidase C15, pyroglutamyl peptidase I-like"/>
    <property type="match status" value="1"/>
</dbReference>
<dbReference type="PRINTS" id="PR00706">
    <property type="entry name" value="PYROGLUPTASE"/>
</dbReference>
<gene>
    <name evidence="6" type="primary">HaOG204897</name>
    <name evidence="6" type="ORF">B5X24_HaOG204897</name>
</gene>
<dbReference type="AlphaFoldDB" id="A0A2W1BSN2"/>
<evidence type="ECO:0000256" key="3">
    <source>
        <dbReference type="ARBA" id="ARBA00022670"/>
    </source>
</evidence>
<dbReference type="InterPro" id="IPR016125">
    <property type="entry name" value="Peptidase_C15-like"/>
</dbReference>
<keyword evidence="4" id="KW-0378">Hydrolase</keyword>
<keyword evidence="7" id="KW-1185">Reference proteome</keyword>
<dbReference type="PANTHER" id="PTHR23402:SF1">
    <property type="entry name" value="PYROGLUTAMYL-PEPTIDASE I"/>
    <property type="match status" value="1"/>
</dbReference>
<dbReference type="Pfam" id="PF01470">
    <property type="entry name" value="Peptidase_C15"/>
    <property type="match status" value="1"/>
</dbReference>
<dbReference type="InterPro" id="IPR036440">
    <property type="entry name" value="Peptidase_C15-like_sf"/>
</dbReference>